<evidence type="ECO:0000256" key="1">
    <source>
        <dbReference type="SAM" id="MobiDB-lite"/>
    </source>
</evidence>
<feature type="region of interest" description="Disordered" evidence="1">
    <location>
        <begin position="284"/>
        <end position="313"/>
    </location>
</feature>
<evidence type="ECO:0000313" key="2">
    <source>
        <dbReference type="EMBL" id="MFC6871752.1"/>
    </source>
</evidence>
<accession>A0ABW2C8X7</accession>
<evidence type="ECO:0000313" key="3">
    <source>
        <dbReference type="Proteomes" id="UP001596337"/>
    </source>
</evidence>
<feature type="compositionally biased region" description="Basic and acidic residues" evidence="1">
    <location>
        <begin position="203"/>
        <end position="236"/>
    </location>
</feature>
<gene>
    <name evidence="2" type="ORF">ACFQGD_31995</name>
</gene>
<evidence type="ECO:0008006" key="4">
    <source>
        <dbReference type="Google" id="ProtNLM"/>
    </source>
</evidence>
<keyword evidence="3" id="KW-1185">Reference proteome</keyword>
<dbReference type="EMBL" id="JBHSXX010000001">
    <property type="protein sequence ID" value="MFC6871752.1"/>
    <property type="molecule type" value="Genomic_DNA"/>
</dbReference>
<feature type="compositionally biased region" description="Basic and acidic residues" evidence="1">
    <location>
        <begin position="289"/>
        <end position="302"/>
    </location>
</feature>
<organism evidence="2 3">
    <name type="scientific">Haloechinothrix salitolerans</name>
    <dbReference type="NCBI Taxonomy" id="926830"/>
    <lineage>
        <taxon>Bacteria</taxon>
        <taxon>Bacillati</taxon>
        <taxon>Actinomycetota</taxon>
        <taxon>Actinomycetes</taxon>
        <taxon>Pseudonocardiales</taxon>
        <taxon>Pseudonocardiaceae</taxon>
        <taxon>Haloechinothrix</taxon>
    </lineage>
</organism>
<dbReference type="RefSeq" id="WP_390221136.1">
    <property type="nucleotide sequence ID" value="NZ_JBHSXX010000001.1"/>
</dbReference>
<dbReference type="Proteomes" id="UP001596337">
    <property type="component" value="Unassembled WGS sequence"/>
</dbReference>
<feature type="region of interest" description="Disordered" evidence="1">
    <location>
        <begin position="165"/>
        <end position="236"/>
    </location>
</feature>
<reference evidence="3" key="1">
    <citation type="journal article" date="2019" name="Int. J. Syst. Evol. Microbiol.">
        <title>The Global Catalogue of Microorganisms (GCM) 10K type strain sequencing project: providing services to taxonomists for standard genome sequencing and annotation.</title>
        <authorList>
            <consortium name="The Broad Institute Genomics Platform"/>
            <consortium name="The Broad Institute Genome Sequencing Center for Infectious Disease"/>
            <person name="Wu L."/>
            <person name="Ma J."/>
        </authorList>
    </citation>
    <scope>NUCLEOTIDE SEQUENCE [LARGE SCALE GENOMIC DNA]</scope>
    <source>
        <strain evidence="3">KCTC 32255</strain>
    </source>
</reference>
<sequence length="313" mass="34310">MDFEAVADELYSGPREEFIRTRNTRAAEAKDRSLATRIKALRKPTLAAWLVNRLARERPDDLAELTALGQELRTAHEELAGRRLRELSVRRRETVDALTLAAREIGRESGLGVSDTVTDQVHATLQAALAGGEAADLVMAGRLAAPLDPADAQQWLTAGVLARRADDEAGEPSGATPSATSGQASRTKSGARTTGSTVSAAEVQRRREARKRAERDAENAKARRDEAAKTLADAQRRANEATEEVAELRAKLVKAQRYEKLARNAVRAAQLELGTAERSPIAPNVRYDVTGRHTEDVGSKTSRERRKHARREW</sequence>
<feature type="compositionally biased region" description="Polar residues" evidence="1">
    <location>
        <begin position="175"/>
        <end position="199"/>
    </location>
</feature>
<proteinExistence type="predicted"/>
<feature type="compositionally biased region" description="Basic residues" evidence="1">
    <location>
        <begin position="303"/>
        <end position="313"/>
    </location>
</feature>
<protein>
    <recommendedName>
        <fullName evidence="4">Transposase</fullName>
    </recommendedName>
</protein>
<name>A0ABW2C8X7_9PSEU</name>
<comment type="caution">
    <text evidence="2">The sequence shown here is derived from an EMBL/GenBank/DDBJ whole genome shotgun (WGS) entry which is preliminary data.</text>
</comment>